<evidence type="ECO:0000259" key="7">
    <source>
        <dbReference type="Pfam" id="PF02016"/>
    </source>
</evidence>
<name>A0A6N4SW79_CYTH3</name>
<feature type="active site" description="Charge relay system" evidence="6">
    <location>
        <position position="196"/>
    </location>
</feature>
<dbReference type="InterPro" id="IPR040921">
    <property type="entry name" value="Peptidase_S66C"/>
</dbReference>
<dbReference type="RefSeq" id="WP_011586759.1">
    <property type="nucleotide sequence ID" value="NC_008255.1"/>
</dbReference>
<evidence type="ECO:0000256" key="4">
    <source>
        <dbReference type="ARBA" id="ARBA00022801"/>
    </source>
</evidence>
<gene>
    <name evidence="9" type="ordered locus">CHU_3416</name>
</gene>
<organism evidence="9 10">
    <name type="scientific">Cytophaga hutchinsonii (strain ATCC 33406 / DSM 1761 / CIP 103989 / NBRC 15051 / NCIMB 9469 / D465)</name>
    <dbReference type="NCBI Taxonomy" id="269798"/>
    <lineage>
        <taxon>Bacteria</taxon>
        <taxon>Pseudomonadati</taxon>
        <taxon>Bacteroidota</taxon>
        <taxon>Cytophagia</taxon>
        <taxon>Cytophagales</taxon>
        <taxon>Cytophagaceae</taxon>
        <taxon>Cytophaga</taxon>
    </lineage>
</organism>
<feature type="domain" description="LD-carboxypeptidase C-terminal" evidence="8">
    <location>
        <begin position="167"/>
        <end position="280"/>
    </location>
</feature>
<dbReference type="Pfam" id="PF17676">
    <property type="entry name" value="Peptidase_S66C"/>
    <property type="match status" value="1"/>
</dbReference>
<dbReference type="OrthoDB" id="9807329at2"/>
<keyword evidence="3" id="KW-0645">Protease</keyword>
<dbReference type="InterPro" id="IPR029062">
    <property type="entry name" value="Class_I_gatase-like"/>
</dbReference>
<keyword evidence="2 9" id="KW-0121">Carboxypeptidase</keyword>
<evidence type="ECO:0000313" key="10">
    <source>
        <dbReference type="Proteomes" id="UP000001822"/>
    </source>
</evidence>
<dbReference type="Proteomes" id="UP000001822">
    <property type="component" value="Chromosome"/>
</dbReference>
<evidence type="ECO:0000259" key="8">
    <source>
        <dbReference type="Pfam" id="PF17676"/>
    </source>
</evidence>
<dbReference type="InterPro" id="IPR003507">
    <property type="entry name" value="S66_fam"/>
</dbReference>
<dbReference type="SUPFAM" id="SSF52317">
    <property type="entry name" value="Class I glutamine amidotransferase-like"/>
    <property type="match status" value="1"/>
</dbReference>
<comment type="similarity">
    <text evidence="1">Belongs to the peptidase S66 family.</text>
</comment>
<dbReference type="SUPFAM" id="SSF141986">
    <property type="entry name" value="LD-carboxypeptidase A C-terminal domain-like"/>
    <property type="match status" value="1"/>
</dbReference>
<dbReference type="KEGG" id="chu:CHU_3416"/>
<sequence>MKDSSVIHVVSPAGAVNKINLAAGISYVSGFDFLIKAGKSIFQKKGYFAGTDTDRQYDLQLALDDPNALAIWVARGGYGTTRIIDTISWKKFFKKPSWIIGFSDITAFHIHLSNHNIPSIHGPMVAQAADDNHKEAVDLVTAILKNDFPDYLLRSNKNNRPGKAKAPITGGNLTLICSTIGTATEIITDNKILFIEEVGEAAYRVDRMMVQLKRSGKLKKLKGLIVGHMTDITHEDEFGQSVTDIILSHTKEYTFPICFDFPAGHEAPNMPVILGLKSELIVAKSEITLRYL</sequence>
<keyword evidence="4 9" id="KW-0378">Hydrolase</keyword>
<evidence type="ECO:0000256" key="3">
    <source>
        <dbReference type="ARBA" id="ARBA00022670"/>
    </source>
</evidence>
<feature type="domain" description="LD-carboxypeptidase N-terminal" evidence="7">
    <location>
        <begin position="7"/>
        <end position="122"/>
    </location>
</feature>
<keyword evidence="5" id="KW-0720">Serine protease</keyword>
<dbReference type="InterPro" id="IPR027461">
    <property type="entry name" value="Carboxypeptidase_A_C_sf"/>
</dbReference>
<dbReference type="Pfam" id="PF02016">
    <property type="entry name" value="Peptidase_S66"/>
    <property type="match status" value="1"/>
</dbReference>
<dbReference type="GO" id="GO:0106415">
    <property type="term" value="F:muramoyltetrapeptide carboxypeptidase activity"/>
    <property type="evidence" value="ECO:0007669"/>
    <property type="project" value="UniProtKB-EC"/>
</dbReference>
<feature type="active site" description="Nucleophile" evidence="6">
    <location>
        <position position="103"/>
    </location>
</feature>
<dbReference type="EMBL" id="CP000383">
    <property type="protein sequence ID" value="ABG60652.1"/>
    <property type="molecule type" value="Genomic_DNA"/>
</dbReference>
<dbReference type="PIRSF" id="PIRSF028757">
    <property type="entry name" value="LD-carboxypeptidase"/>
    <property type="match status" value="1"/>
</dbReference>
<reference evidence="9 10" key="1">
    <citation type="journal article" date="2007" name="Appl. Environ. Microbiol.">
        <title>Genome sequence of the cellulolytic gliding bacterium Cytophaga hutchinsonii.</title>
        <authorList>
            <person name="Xie G."/>
            <person name="Bruce D.C."/>
            <person name="Challacombe J.F."/>
            <person name="Chertkov O."/>
            <person name="Detter J.C."/>
            <person name="Gilna P."/>
            <person name="Han C.S."/>
            <person name="Lucas S."/>
            <person name="Misra M."/>
            <person name="Myers G.L."/>
            <person name="Richardson P."/>
            <person name="Tapia R."/>
            <person name="Thayer N."/>
            <person name="Thompson L.S."/>
            <person name="Brettin T.S."/>
            <person name="Henrissat B."/>
            <person name="Wilson D.B."/>
            <person name="McBride M.J."/>
        </authorList>
    </citation>
    <scope>NUCLEOTIDE SEQUENCE [LARGE SCALE GENOMIC DNA]</scope>
    <source>
        <strain evidence="10">ATCC 33406 / DSM 1761 / CIP 103989 / NBRC 15051 / NCIMB 9469 / D465</strain>
    </source>
</reference>
<proteinExistence type="inferred from homology"/>
<protein>
    <submittedName>
        <fullName evidence="9">Carboxypeptidase</fullName>
        <ecNumber evidence="9">3.4.17.13</ecNumber>
    </submittedName>
</protein>
<dbReference type="GO" id="GO:0008236">
    <property type="term" value="F:serine-type peptidase activity"/>
    <property type="evidence" value="ECO:0007669"/>
    <property type="project" value="UniProtKB-KW"/>
</dbReference>
<dbReference type="CDD" id="cd07025">
    <property type="entry name" value="Peptidase_S66"/>
    <property type="match status" value="1"/>
</dbReference>
<keyword evidence="10" id="KW-1185">Reference proteome</keyword>
<dbReference type="Gene3D" id="3.40.50.10740">
    <property type="entry name" value="Class I glutamine amidotransferase-like"/>
    <property type="match status" value="1"/>
</dbReference>
<dbReference type="AlphaFoldDB" id="A0A6N4SW79"/>
<evidence type="ECO:0000256" key="2">
    <source>
        <dbReference type="ARBA" id="ARBA00022645"/>
    </source>
</evidence>
<dbReference type="EC" id="3.4.17.13" evidence="9"/>
<evidence type="ECO:0000313" key="9">
    <source>
        <dbReference type="EMBL" id="ABG60652.1"/>
    </source>
</evidence>
<evidence type="ECO:0000256" key="6">
    <source>
        <dbReference type="PIRSR" id="PIRSR028757-1"/>
    </source>
</evidence>
<evidence type="ECO:0000256" key="1">
    <source>
        <dbReference type="ARBA" id="ARBA00010233"/>
    </source>
</evidence>
<dbReference type="Gene3D" id="3.50.30.60">
    <property type="entry name" value="LD-carboxypeptidase A C-terminal domain-like"/>
    <property type="match status" value="1"/>
</dbReference>
<feature type="active site" description="Charge relay system" evidence="6">
    <location>
        <position position="265"/>
    </location>
</feature>
<dbReference type="PANTHER" id="PTHR30237">
    <property type="entry name" value="MURAMOYLTETRAPEPTIDE CARBOXYPEPTIDASE"/>
    <property type="match status" value="1"/>
</dbReference>
<dbReference type="InterPro" id="IPR027478">
    <property type="entry name" value="LdcA_N"/>
</dbReference>
<dbReference type="PANTHER" id="PTHR30237:SF2">
    <property type="entry name" value="MUREIN TETRAPEPTIDE CARBOXYPEPTIDASE"/>
    <property type="match status" value="1"/>
</dbReference>
<dbReference type="InterPro" id="IPR040449">
    <property type="entry name" value="Peptidase_S66_N"/>
</dbReference>
<dbReference type="GO" id="GO:0006508">
    <property type="term" value="P:proteolysis"/>
    <property type="evidence" value="ECO:0007669"/>
    <property type="project" value="UniProtKB-KW"/>
</dbReference>
<accession>A0A6N4SW79</accession>
<evidence type="ECO:0000256" key="5">
    <source>
        <dbReference type="ARBA" id="ARBA00022825"/>
    </source>
</evidence>